<keyword evidence="3" id="KW-0472">Membrane</keyword>
<feature type="transmembrane region" description="Helical" evidence="3">
    <location>
        <begin position="271"/>
        <end position="293"/>
    </location>
</feature>
<dbReference type="PANTHER" id="PTHR33121">
    <property type="entry name" value="CYCLIC DI-GMP PHOSPHODIESTERASE PDEF"/>
    <property type="match status" value="1"/>
</dbReference>
<dbReference type="Pfam" id="PF00672">
    <property type="entry name" value="HAMP"/>
    <property type="match status" value="1"/>
</dbReference>
<dbReference type="SMART" id="SM00052">
    <property type="entry name" value="EAL"/>
    <property type="match status" value="1"/>
</dbReference>
<dbReference type="InterPro" id="IPR001633">
    <property type="entry name" value="EAL_dom"/>
</dbReference>
<dbReference type="PANTHER" id="PTHR33121:SF79">
    <property type="entry name" value="CYCLIC DI-GMP PHOSPHODIESTERASE PDED-RELATED"/>
    <property type="match status" value="1"/>
</dbReference>
<dbReference type="GO" id="GO:0071111">
    <property type="term" value="F:cyclic-guanylate-specific phosphodiesterase activity"/>
    <property type="evidence" value="ECO:0007669"/>
    <property type="project" value="UniProtKB-EC"/>
</dbReference>
<protein>
    <recommendedName>
        <fullName evidence="1">cyclic-guanylate-specific phosphodiesterase</fullName>
        <ecNumber evidence="1">3.1.4.52</ecNumber>
    </recommendedName>
</protein>
<dbReference type="AlphaFoldDB" id="A0A7U8C798"/>
<organism evidence="7 8">
    <name type="scientific">Neptuniibacter caesariensis</name>
    <dbReference type="NCBI Taxonomy" id="207954"/>
    <lineage>
        <taxon>Bacteria</taxon>
        <taxon>Pseudomonadati</taxon>
        <taxon>Pseudomonadota</taxon>
        <taxon>Gammaproteobacteria</taxon>
        <taxon>Oceanospirillales</taxon>
        <taxon>Oceanospirillaceae</taxon>
        <taxon>Neptuniibacter</taxon>
    </lineage>
</organism>
<proteinExistence type="predicted"/>
<evidence type="ECO:0000313" key="7">
    <source>
        <dbReference type="EMBL" id="EAR61174.1"/>
    </source>
</evidence>
<dbReference type="SUPFAM" id="SSF141868">
    <property type="entry name" value="EAL domain-like"/>
    <property type="match status" value="1"/>
</dbReference>
<dbReference type="NCBIfam" id="TIGR00254">
    <property type="entry name" value="GGDEF"/>
    <property type="match status" value="1"/>
</dbReference>
<comment type="caution">
    <text evidence="7">The sequence shown here is derived from an EMBL/GenBank/DDBJ whole genome shotgun (WGS) entry which is preliminary data.</text>
</comment>
<dbReference type="OrthoDB" id="9804951at2"/>
<dbReference type="EC" id="3.1.4.52" evidence="1"/>
<reference evidence="7 8" key="1">
    <citation type="submission" date="2006-02" db="EMBL/GenBank/DDBJ databases">
        <authorList>
            <person name="Pinhassi J."/>
            <person name="Pedros-Alio C."/>
            <person name="Ferriera S."/>
            <person name="Johnson J."/>
            <person name="Kravitz S."/>
            <person name="Halpern A."/>
            <person name="Remington K."/>
            <person name="Beeson K."/>
            <person name="Tran B."/>
            <person name="Rogers Y.-H."/>
            <person name="Friedman R."/>
            <person name="Venter J.C."/>
        </authorList>
    </citation>
    <scope>NUCLEOTIDE SEQUENCE [LARGE SCALE GENOMIC DNA]</scope>
    <source>
        <strain evidence="7 8">MED92</strain>
    </source>
</reference>
<dbReference type="InterPro" id="IPR003660">
    <property type="entry name" value="HAMP_dom"/>
</dbReference>
<dbReference type="SMART" id="SM00304">
    <property type="entry name" value="HAMP"/>
    <property type="match status" value="1"/>
</dbReference>
<evidence type="ECO:0000313" key="8">
    <source>
        <dbReference type="Proteomes" id="UP000002171"/>
    </source>
</evidence>
<dbReference type="Gene3D" id="3.20.20.450">
    <property type="entry name" value="EAL domain"/>
    <property type="match status" value="1"/>
</dbReference>
<dbReference type="FunFam" id="3.20.20.450:FF:000001">
    <property type="entry name" value="Cyclic di-GMP phosphodiesterase yahA"/>
    <property type="match status" value="1"/>
</dbReference>
<dbReference type="SUPFAM" id="SSF158472">
    <property type="entry name" value="HAMP domain-like"/>
    <property type="match status" value="1"/>
</dbReference>
<feature type="domain" description="EAL" evidence="4">
    <location>
        <begin position="518"/>
        <end position="771"/>
    </location>
</feature>
<dbReference type="InterPro" id="IPR000160">
    <property type="entry name" value="GGDEF_dom"/>
</dbReference>
<evidence type="ECO:0000256" key="2">
    <source>
        <dbReference type="ARBA" id="ARBA00022636"/>
    </source>
</evidence>
<dbReference type="GO" id="GO:0016020">
    <property type="term" value="C:membrane"/>
    <property type="evidence" value="ECO:0007669"/>
    <property type="project" value="InterPro"/>
</dbReference>
<feature type="domain" description="GGDEF" evidence="6">
    <location>
        <begin position="379"/>
        <end position="510"/>
    </location>
</feature>
<dbReference type="PROSITE" id="PS50883">
    <property type="entry name" value="EAL"/>
    <property type="match status" value="1"/>
</dbReference>
<sequence length="782" mass="88088">MGSLKTKIFIFFVTLLMVVQATSLWTVYNANTKQGEEQIQSRLNAAKSVFETQYQQRSYYLQAFAETAAKDFGLKEVFGADQRSFLIALNNHRKRIDADIAVAVDQNQSIVGQLIRRSPNEKISLGPDQGNSFPTPDWFTGEKAFTHLYQQGQQLYQLSFAPLKSGQQIVGWIGYGYQINAVLAQTFADITGLSIEFMLEQTSDNWRSIAAAIPSNYPLAPSQQGLNILQNTIPENLIATQIKVGVVSEQPLHVTIFGSRSNLLETLQDNWWHLLALEGGMVSIVLFAAYLLAGGITRPVRKLVRQAQFIARGNYESSVDIVEKNELGQLANEFNQMQKAVLVREQKISHQLKFNSLTNLPNRYSLLQTLDDKLKEQGSAFSLLHLDIRRTRTVNDTLGYQIGDLMIQEVGKRLVRLNANSQTFHLDGDEFAMIIESANLSELANWQTKIEEAMDEPLCGEDTLLHLQLQIGFARAPDDAKDPQQLLQKADTALSHGKREQRNFQQYLTEMDADANRRLSLVNDLKIAIEQNQLCLFYQPKLDLNSGKIHHLEALVRWQHPLQGMIPPDAFISIAEQTGQIDALSNWVLNEAACQYRTWSNQGLDLSIAVNISADNLKNQRFTESLRKIWSQHQLPANALSLEVTESAVVSDPESAIHMLCEIRDQGIKLSIDDYGTGYSSLAQLKQMPVSELKIDRSFVDKVHLSSDDQIIVRSTIRMAHDMGLSVVAEGIEDKDTLLWLQEHDCDLAQGYFISRPLPADEFSQWLLSSDFNPTQLRVLHG</sequence>
<dbReference type="InterPro" id="IPR035919">
    <property type="entry name" value="EAL_sf"/>
</dbReference>
<feature type="domain" description="HAMP" evidence="5">
    <location>
        <begin position="294"/>
        <end position="346"/>
    </location>
</feature>
<keyword evidence="3" id="KW-1133">Transmembrane helix</keyword>
<evidence type="ECO:0000259" key="4">
    <source>
        <dbReference type="PROSITE" id="PS50883"/>
    </source>
</evidence>
<evidence type="ECO:0000259" key="5">
    <source>
        <dbReference type="PROSITE" id="PS50885"/>
    </source>
</evidence>
<keyword evidence="8" id="KW-1185">Reference proteome</keyword>
<dbReference type="InterPro" id="IPR043128">
    <property type="entry name" value="Rev_trsase/Diguanyl_cyclase"/>
</dbReference>
<dbReference type="Pfam" id="PF00990">
    <property type="entry name" value="GGDEF"/>
    <property type="match status" value="1"/>
</dbReference>
<dbReference type="CDD" id="cd01948">
    <property type="entry name" value="EAL"/>
    <property type="match status" value="1"/>
</dbReference>
<dbReference type="Gene3D" id="6.10.340.10">
    <property type="match status" value="1"/>
</dbReference>
<name>A0A7U8C798_NEPCE</name>
<dbReference type="CDD" id="cd06225">
    <property type="entry name" value="HAMP"/>
    <property type="match status" value="1"/>
</dbReference>
<dbReference type="InterPro" id="IPR029787">
    <property type="entry name" value="Nucleotide_cyclase"/>
</dbReference>
<evidence type="ECO:0000256" key="1">
    <source>
        <dbReference type="ARBA" id="ARBA00012282"/>
    </source>
</evidence>
<dbReference type="CDD" id="cd01949">
    <property type="entry name" value="GGDEF"/>
    <property type="match status" value="1"/>
</dbReference>
<dbReference type="PROSITE" id="PS50885">
    <property type="entry name" value="HAMP"/>
    <property type="match status" value="1"/>
</dbReference>
<dbReference type="EMBL" id="AAOW01000010">
    <property type="protein sequence ID" value="EAR61174.1"/>
    <property type="molecule type" value="Genomic_DNA"/>
</dbReference>
<dbReference type="RefSeq" id="WP_007021456.1">
    <property type="nucleotide sequence ID" value="NZ_CH724126.1"/>
</dbReference>
<evidence type="ECO:0000259" key="6">
    <source>
        <dbReference type="PROSITE" id="PS50887"/>
    </source>
</evidence>
<dbReference type="InterPro" id="IPR050706">
    <property type="entry name" value="Cyclic-di-GMP_PDE-like"/>
</dbReference>
<dbReference type="Gene3D" id="3.30.70.270">
    <property type="match status" value="1"/>
</dbReference>
<gene>
    <name evidence="7" type="ORF">MED92_04949</name>
</gene>
<keyword evidence="3" id="KW-0812">Transmembrane</keyword>
<dbReference type="SMART" id="SM00267">
    <property type="entry name" value="GGDEF"/>
    <property type="match status" value="1"/>
</dbReference>
<evidence type="ECO:0000256" key="3">
    <source>
        <dbReference type="SAM" id="Phobius"/>
    </source>
</evidence>
<keyword evidence="2" id="KW-0973">c-di-GMP</keyword>
<dbReference type="PROSITE" id="PS50887">
    <property type="entry name" value="GGDEF"/>
    <property type="match status" value="1"/>
</dbReference>
<dbReference type="GO" id="GO:0007165">
    <property type="term" value="P:signal transduction"/>
    <property type="evidence" value="ECO:0007669"/>
    <property type="project" value="InterPro"/>
</dbReference>
<dbReference type="Pfam" id="PF00563">
    <property type="entry name" value="EAL"/>
    <property type="match status" value="1"/>
</dbReference>
<dbReference type="SUPFAM" id="SSF55073">
    <property type="entry name" value="Nucleotide cyclase"/>
    <property type="match status" value="1"/>
</dbReference>
<dbReference type="Proteomes" id="UP000002171">
    <property type="component" value="Unassembled WGS sequence"/>
</dbReference>
<accession>A0A7U8C798</accession>